<evidence type="ECO:0000256" key="1">
    <source>
        <dbReference type="SAM" id="MobiDB-lite"/>
    </source>
</evidence>
<proteinExistence type="predicted"/>
<keyword evidence="3" id="KW-1185">Reference proteome</keyword>
<reference evidence="3" key="2">
    <citation type="submission" date="2015-01" db="EMBL/GenBank/DDBJ databases">
        <title>Evolutionary Origins and Diversification of the Mycorrhizal Mutualists.</title>
        <authorList>
            <consortium name="DOE Joint Genome Institute"/>
            <consortium name="Mycorrhizal Genomics Consortium"/>
            <person name="Kohler A."/>
            <person name="Kuo A."/>
            <person name="Nagy L.G."/>
            <person name="Floudas D."/>
            <person name="Copeland A."/>
            <person name="Barry K.W."/>
            <person name="Cichocki N."/>
            <person name="Veneault-Fourrey C."/>
            <person name="LaButti K."/>
            <person name="Lindquist E.A."/>
            <person name="Lipzen A."/>
            <person name="Lundell T."/>
            <person name="Morin E."/>
            <person name="Murat C."/>
            <person name="Riley R."/>
            <person name="Ohm R."/>
            <person name="Sun H."/>
            <person name="Tunlid A."/>
            <person name="Henrissat B."/>
            <person name="Grigoriev I.V."/>
            <person name="Hibbett D.S."/>
            <person name="Martin F."/>
        </authorList>
    </citation>
    <scope>NUCLEOTIDE SEQUENCE [LARGE SCALE GENOMIC DNA]</scope>
    <source>
        <strain evidence="3">F 1598</strain>
    </source>
</reference>
<accession>A0A0C3BJ89</accession>
<name>A0A0C3BJ89_PILCF</name>
<dbReference type="Proteomes" id="UP000054166">
    <property type="component" value="Unassembled WGS sequence"/>
</dbReference>
<organism evidence="2 3">
    <name type="scientific">Piloderma croceum (strain F 1598)</name>
    <dbReference type="NCBI Taxonomy" id="765440"/>
    <lineage>
        <taxon>Eukaryota</taxon>
        <taxon>Fungi</taxon>
        <taxon>Dikarya</taxon>
        <taxon>Basidiomycota</taxon>
        <taxon>Agaricomycotina</taxon>
        <taxon>Agaricomycetes</taxon>
        <taxon>Agaricomycetidae</taxon>
        <taxon>Atheliales</taxon>
        <taxon>Atheliaceae</taxon>
        <taxon>Piloderma</taxon>
    </lineage>
</organism>
<sequence length="188" mass="20446">MAPRLPTHQLSAPPATSSPTHGPLLDASPSRLAIVPPADGLRSGSDFGGEEIVTVLAWSLRARTQDDGRTPSSFRHHLPAFCHNVGRISIWRGPESPLQFLRPACSSAGTRSDRNFSSARLMRDAAHLVAERAWESREDAVMPITVPVDWLLDLGYVITTRSSSSQPIFAGVTYTRAPSALIKWPLKS</sequence>
<gene>
    <name evidence="2" type="ORF">PILCRDRAFT_12073</name>
</gene>
<evidence type="ECO:0000313" key="3">
    <source>
        <dbReference type="Proteomes" id="UP000054166"/>
    </source>
</evidence>
<reference evidence="2 3" key="1">
    <citation type="submission" date="2014-04" db="EMBL/GenBank/DDBJ databases">
        <authorList>
            <consortium name="DOE Joint Genome Institute"/>
            <person name="Kuo A."/>
            <person name="Tarkka M."/>
            <person name="Buscot F."/>
            <person name="Kohler A."/>
            <person name="Nagy L.G."/>
            <person name="Floudas D."/>
            <person name="Copeland A."/>
            <person name="Barry K.W."/>
            <person name="Cichocki N."/>
            <person name="Veneault-Fourrey C."/>
            <person name="LaButti K."/>
            <person name="Lindquist E.A."/>
            <person name="Lipzen A."/>
            <person name="Lundell T."/>
            <person name="Morin E."/>
            <person name="Murat C."/>
            <person name="Sun H."/>
            <person name="Tunlid A."/>
            <person name="Henrissat B."/>
            <person name="Grigoriev I.V."/>
            <person name="Hibbett D.S."/>
            <person name="Martin F."/>
            <person name="Nordberg H.P."/>
            <person name="Cantor M.N."/>
            <person name="Hua S.X."/>
        </authorList>
    </citation>
    <scope>NUCLEOTIDE SEQUENCE [LARGE SCALE GENOMIC DNA]</scope>
    <source>
        <strain evidence="2 3">F 1598</strain>
    </source>
</reference>
<feature type="compositionally biased region" description="Polar residues" evidence="1">
    <location>
        <begin position="8"/>
        <end position="20"/>
    </location>
</feature>
<dbReference type="HOGENOM" id="CLU_1441559_0_0_1"/>
<protein>
    <submittedName>
        <fullName evidence="2">Uncharacterized protein</fullName>
    </submittedName>
</protein>
<dbReference type="AlphaFoldDB" id="A0A0C3BJ89"/>
<evidence type="ECO:0000313" key="2">
    <source>
        <dbReference type="EMBL" id="KIM77437.1"/>
    </source>
</evidence>
<dbReference type="InParanoid" id="A0A0C3BJ89"/>
<feature type="region of interest" description="Disordered" evidence="1">
    <location>
        <begin position="1"/>
        <end position="27"/>
    </location>
</feature>
<dbReference type="EMBL" id="KN833025">
    <property type="protein sequence ID" value="KIM77437.1"/>
    <property type="molecule type" value="Genomic_DNA"/>
</dbReference>